<dbReference type="Pfam" id="PF13145">
    <property type="entry name" value="Rotamase_2"/>
    <property type="match status" value="1"/>
</dbReference>
<dbReference type="SUPFAM" id="SSF109998">
    <property type="entry name" value="Triger factor/SurA peptide-binding domain-like"/>
    <property type="match status" value="1"/>
</dbReference>
<evidence type="ECO:0000256" key="8">
    <source>
        <dbReference type="SAM" id="Phobius"/>
    </source>
</evidence>
<dbReference type="SUPFAM" id="SSF54534">
    <property type="entry name" value="FKBP-like"/>
    <property type="match status" value="1"/>
</dbReference>
<evidence type="ECO:0000259" key="9">
    <source>
        <dbReference type="Pfam" id="PF13145"/>
    </source>
</evidence>
<proteinExistence type="inferred from homology"/>
<dbReference type="PANTHER" id="PTHR47529">
    <property type="entry name" value="PEPTIDYL-PROLYL CIS-TRANS ISOMERASE D"/>
    <property type="match status" value="1"/>
</dbReference>
<dbReference type="GO" id="GO:0005886">
    <property type="term" value="C:plasma membrane"/>
    <property type="evidence" value="ECO:0007669"/>
    <property type="project" value="UniProtKB-SubCell"/>
</dbReference>
<evidence type="ECO:0000256" key="6">
    <source>
        <dbReference type="ARBA" id="ARBA00023186"/>
    </source>
</evidence>
<evidence type="ECO:0000256" key="7">
    <source>
        <dbReference type="ARBA" id="ARBA00038408"/>
    </source>
</evidence>
<protein>
    <submittedName>
        <fullName evidence="10">Peptidyl-prolyl cis-trans isomerase PpiD</fullName>
        <ecNumber evidence="10">5.2.1.8</ecNumber>
    </submittedName>
</protein>
<reference evidence="10" key="1">
    <citation type="submission" date="2018-06" db="EMBL/GenBank/DDBJ databases">
        <authorList>
            <person name="Zhirakovskaya E."/>
        </authorList>
    </citation>
    <scope>NUCLEOTIDE SEQUENCE</scope>
</reference>
<keyword evidence="4 8" id="KW-1133">Transmembrane helix</keyword>
<dbReference type="PANTHER" id="PTHR47529:SF1">
    <property type="entry name" value="PERIPLASMIC CHAPERONE PPID"/>
    <property type="match status" value="1"/>
</dbReference>
<comment type="similarity">
    <text evidence="7">Belongs to the PpiD chaperone family.</text>
</comment>
<dbReference type="InterPro" id="IPR000297">
    <property type="entry name" value="PPIase_PpiC"/>
</dbReference>
<evidence type="ECO:0000256" key="1">
    <source>
        <dbReference type="ARBA" id="ARBA00004401"/>
    </source>
</evidence>
<dbReference type="GO" id="GO:0003755">
    <property type="term" value="F:peptidyl-prolyl cis-trans isomerase activity"/>
    <property type="evidence" value="ECO:0007669"/>
    <property type="project" value="UniProtKB-EC"/>
</dbReference>
<keyword evidence="6" id="KW-0143">Chaperone</keyword>
<dbReference type="Pfam" id="PF13624">
    <property type="entry name" value="SurA_N_3"/>
    <property type="match status" value="1"/>
</dbReference>
<evidence type="ECO:0000313" key="10">
    <source>
        <dbReference type="EMBL" id="VAV94962.1"/>
    </source>
</evidence>
<dbReference type="AlphaFoldDB" id="A0A3B0RU18"/>
<evidence type="ECO:0000256" key="3">
    <source>
        <dbReference type="ARBA" id="ARBA00022692"/>
    </source>
</evidence>
<gene>
    <name evidence="10" type="ORF">MNBD_ALPHA07-1120</name>
</gene>
<dbReference type="EMBL" id="UOEG01000127">
    <property type="protein sequence ID" value="VAV94962.1"/>
    <property type="molecule type" value="Genomic_DNA"/>
</dbReference>
<dbReference type="InterPro" id="IPR027304">
    <property type="entry name" value="Trigger_fact/SurA_dom_sf"/>
</dbReference>
<evidence type="ECO:0000256" key="2">
    <source>
        <dbReference type="ARBA" id="ARBA00022475"/>
    </source>
</evidence>
<accession>A0A3B0RU18</accession>
<name>A0A3B0RU18_9ZZZZ</name>
<evidence type="ECO:0000256" key="5">
    <source>
        <dbReference type="ARBA" id="ARBA00023136"/>
    </source>
</evidence>
<dbReference type="Gene3D" id="1.10.4030.10">
    <property type="entry name" value="Porin chaperone SurA, peptide-binding domain"/>
    <property type="match status" value="1"/>
</dbReference>
<comment type="subcellular location">
    <subcellularLocation>
        <location evidence="1">Cell membrane</location>
        <topology evidence="1">Single-pass type II membrane protein</topology>
    </subcellularLocation>
</comment>
<keyword evidence="3 8" id="KW-0812">Transmembrane</keyword>
<dbReference type="InterPro" id="IPR052029">
    <property type="entry name" value="PpiD_chaperone"/>
</dbReference>
<dbReference type="EC" id="5.2.1.8" evidence="10"/>
<organism evidence="10">
    <name type="scientific">hydrothermal vent metagenome</name>
    <dbReference type="NCBI Taxonomy" id="652676"/>
    <lineage>
        <taxon>unclassified sequences</taxon>
        <taxon>metagenomes</taxon>
        <taxon>ecological metagenomes</taxon>
    </lineage>
</organism>
<sequence>MAAGKGITKTLVWILMGMLVFGLGGFGVTNLGGRVQSIGKVGDVDLDINQYARALQSEIRAFEAQVGTSISFAQAKQFGLDERVLSQMVTRAALDDEARRMGISIGDKNLRDQIVVIPNFQGADGSFDRNAYNFSLQQAGLSEAEFEDNVRTETARSILQGAVIAGVNSPDAPTDALINYAAERRDVTWAVLDRSNLDTGLPEPTEEELLSYYRSNLPDFTSPEVKRITYAWLTPDMLLDSVEVDEAALREAYDARSDEFNQPERRMVERLSFADTAAAEAAMASIKNDKSSFDTLVEERGLELSDVDIGIVTQSDLEDAGAPVFSADAGDVVGPYESLIGPALFRVNAILVAQITPFDEAGPELRNVLAADRARRVIDAQIETVDDLLAGGATIEDLAAETDMKLGQIDWHPALSDRIGGYTAFRQAAQVVTTGDFPKVLQLEDDGIFALRLDEIVEPTIRPIDVVRDQVIRGWRTGAASKALKAQIEPKLPKLSAGSSFEELGMDPKTAIALTRTDIQEDTPREFINTVFSMDKDEVRMIEGTGRVLVIRLGEINKPDPENEDIITMRTTLKDQTAASLSQDLFQLLANDIRSRVGFSLNQQALNAVQANFQ</sequence>
<evidence type="ECO:0000256" key="4">
    <source>
        <dbReference type="ARBA" id="ARBA00022989"/>
    </source>
</evidence>
<keyword evidence="2" id="KW-1003">Cell membrane</keyword>
<feature type="transmembrane region" description="Helical" evidence="8">
    <location>
        <begin position="12"/>
        <end position="32"/>
    </location>
</feature>
<keyword evidence="5 8" id="KW-0472">Membrane</keyword>
<keyword evidence="10" id="KW-0413">Isomerase</keyword>
<feature type="domain" description="PpiC" evidence="9">
    <location>
        <begin position="244"/>
        <end position="361"/>
    </location>
</feature>